<dbReference type="HOGENOM" id="CLU_1705409_0_0_1"/>
<protein>
    <submittedName>
        <fullName evidence="2">Uncharacterized protein</fullName>
    </submittedName>
</protein>
<dbReference type="OrthoDB" id="3269273at2759"/>
<sequence>MSFNFSNFGNSASSQLSNSTSHSFTPSPNPLSSSSLPSHPSGTFSPLSADSRSPNIDPNLDNTVPTHFIDALANQFNFGDQEQDLRQSLHGFAKMGRGLNKADIATRSYLLAAIFSLIKENREMTNAQRNTQQLLADLQIRLDVTFSLTPEQKLSYSFLAV</sequence>
<dbReference type="Proteomes" id="UP000053989">
    <property type="component" value="Unassembled WGS sequence"/>
</dbReference>
<name>A0A0C3DYL1_9AGAM</name>
<evidence type="ECO:0000313" key="3">
    <source>
        <dbReference type="Proteomes" id="UP000053989"/>
    </source>
</evidence>
<dbReference type="EMBL" id="KN822021">
    <property type="protein sequence ID" value="KIM65615.1"/>
    <property type="molecule type" value="Genomic_DNA"/>
</dbReference>
<dbReference type="InParanoid" id="A0A0C3DYL1"/>
<dbReference type="STRING" id="1036808.A0A0C3DYL1"/>
<dbReference type="AlphaFoldDB" id="A0A0C3DYL1"/>
<evidence type="ECO:0000313" key="2">
    <source>
        <dbReference type="EMBL" id="KIM65615.1"/>
    </source>
</evidence>
<organism evidence="2 3">
    <name type="scientific">Scleroderma citrinum Foug A</name>
    <dbReference type="NCBI Taxonomy" id="1036808"/>
    <lineage>
        <taxon>Eukaryota</taxon>
        <taxon>Fungi</taxon>
        <taxon>Dikarya</taxon>
        <taxon>Basidiomycota</taxon>
        <taxon>Agaricomycotina</taxon>
        <taxon>Agaricomycetes</taxon>
        <taxon>Agaricomycetidae</taxon>
        <taxon>Boletales</taxon>
        <taxon>Sclerodermatineae</taxon>
        <taxon>Sclerodermataceae</taxon>
        <taxon>Scleroderma</taxon>
    </lineage>
</organism>
<keyword evidence="3" id="KW-1185">Reference proteome</keyword>
<feature type="region of interest" description="Disordered" evidence="1">
    <location>
        <begin position="1"/>
        <end position="60"/>
    </location>
</feature>
<accession>A0A0C3DYL1</accession>
<reference evidence="2 3" key="1">
    <citation type="submission" date="2014-04" db="EMBL/GenBank/DDBJ databases">
        <authorList>
            <consortium name="DOE Joint Genome Institute"/>
            <person name="Kuo A."/>
            <person name="Kohler A."/>
            <person name="Nagy L.G."/>
            <person name="Floudas D."/>
            <person name="Copeland A."/>
            <person name="Barry K.W."/>
            <person name="Cichocki N."/>
            <person name="Veneault-Fourrey C."/>
            <person name="LaButti K."/>
            <person name="Lindquist E.A."/>
            <person name="Lipzen A."/>
            <person name="Lundell T."/>
            <person name="Morin E."/>
            <person name="Murat C."/>
            <person name="Sun H."/>
            <person name="Tunlid A."/>
            <person name="Henrissat B."/>
            <person name="Grigoriev I.V."/>
            <person name="Hibbett D.S."/>
            <person name="Martin F."/>
            <person name="Nordberg H.P."/>
            <person name="Cantor M.N."/>
            <person name="Hua S.X."/>
        </authorList>
    </citation>
    <scope>NUCLEOTIDE SEQUENCE [LARGE SCALE GENOMIC DNA]</scope>
    <source>
        <strain evidence="2 3">Foug A</strain>
    </source>
</reference>
<proteinExistence type="predicted"/>
<reference evidence="3" key="2">
    <citation type="submission" date="2015-01" db="EMBL/GenBank/DDBJ databases">
        <title>Evolutionary Origins and Diversification of the Mycorrhizal Mutualists.</title>
        <authorList>
            <consortium name="DOE Joint Genome Institute"/>
            <consortium name="Mycorrhizal Genomics Consortium"/>
            <person name="Kohler A."/>
            <person name="Kuo A."/>
            <person name="Nagy L.G."/>
            <person name="Floudas D."/>
            <person name="Copeland A."/>
            <person name="Barry K.W."/>
            <person name="Cichocki N."/>
            <person name="Veneault-Fourrey C."/>
            <person name="LaButti K."/>
            <person name="Lindquist E.A."/>
            <person name="Lipzen A."/>
            <person name="Lundell T."/>
            <person name="Morin E."/>
            <person name="Murat C."/>
            <person name="Riley R."/>
            <person name="Ohm R."/>
            <person name="Sun H."/>
            <person name="Tunlid A."/>
            <person name="Henrissat B."/>
            <person name="Grigoriev I.V."/>
            <person name="Hibbett D.S."/>
            <person name="Martin F."/>
        </authorList>
    </citation>
    <scope>NUCLEOTIDE SEQUENCE [LARGE SCALE GENOMIC DNA]</scope>
    <source>
        <strain evidence="3">Foug A</strain>
    </source>
</reference>
<feature type="compositionally biased region" description="Low complexity" evidence="1">
    <location>
        <begin position="1"/>
        <end position="45"/>
    </location>
</feature>
<feature type="compositionally biased region" description="Polar residues" evidence="1">
    <location>
        <begin position="46"/>
        <end position="60"/>
    </location>
</feature>
<evidence type="ECO:0000256" key="1">
    <source>
        <dbReference type="SAM" id="MobiDB-lite"/>
    </source>
</evidence>
<gene>
    <name evidence="2" type="ORF">SCLCIDRAFT_22514</name>
</gene>